<reference evidence="2 3" key="1">
    <citation type="submission" date="2020-01" db="EMBL/GenBank/DDBJ databases">
        <title>Anaeroalcalibacter tamaniensis gen. nov., sp. nov., moderately halophilic strictly anaerobic fermenter bacterium from mud volcano of Taman peninsula.</title>
        <authorList>
            <person name="Frolova A."/>
            <person name="Merkel A.Y."/>
            <person name="Slobodkin A.I."/>
        </authorList>
    </citation>
    <scope>NUCLEOTIDE SEQUENCE [LARGE SCALE GENOMIC DNA]</scope>
    <source>
        <strain evidence="2 3">F-3ap</strain>
    </source>
</reference>
<organism evidence="2 3">
    <name type="scientific">Anaerotalea alkaliphila</name>
    <dbReference type="NCBI Taxonomy" id="2662126"/>
    <lineage>
        <taxon>Bacteria</taxon>
        <taxon>Bacillati</taxon>
        <taxon>Bacillota</taxon>
        <taxon>Clostridia</taxon>
        <taxon>Eubacteriales</taxon>
        <taxon>Anaerotalea</taxon>
    </lineage>
</organism>
<dbReference type="RefSeq" id="WP_162370567.1">
    <property type="nucleotide sequence ID" value="NZ_JAAEEH010000022.1"/>
</dbReference>
<proteinExistence type="predicted"/>
<name>A0A7X5HWC1_9FIRM</name>
<dbReference type="SMART" id="SM01321">
    <property type="entry name" value="Y1_Tnp"/>
    <property type="match status" value="1"/>
</dbReference>
<gene>
    <name evidence="2" type="ORF">GXN74_08820</name>
</gene>
<dbReference type="EMBL" id="JAAEEH010000022">
    <property type="protein sequence ID" value="NDL67840.1"/>
    <property type="molecule type" value="Genomic_DNA"/>
</dbReference>
<accession>A0A7X5HWC1</accession>
<dbReference type="SUPFAM" id="SSF143422">
    <property type="entry name" value="Transposase IS200-like"/>
    <property type="match status" value="1"/>
</dbReference>
<feature type="domain" description="Transposase IS200-like" evidence="1">
    <location>
        <begin position="9"/>
        <end position="123"/>
    </location>
</feature>
<dbReference type="AlphaFoldDB" id="A0A7X5HWC1"/>
<dbReference type="InterPro" id="IPR036515">
    <property type="entry name" value="Transposase_17_sf"/>
</dbReference>
<evidence type="ECO:0000313" key="2">
    <source>
        <dbReference type="EMBL" id="NDL67840.1"/>
    </source>
</evidence>
<evidence type="ECO:0000259" key="1">
    <source>
        <dbReference type="SMART" id="SM01321"/>
    </source>
</evidence>
<dbReference type="PANTHER" id="PTHR34322">
    <property type="entry name" value="TRANSPOSASE, Y1_TNP DOMAIN-CONTAINING"/>
    <property type="match status" value="1"/>
</dbReference>
<dbReference type="Proteomes" id="UP000461585">
    <property type="component" value="Unassembled WGS sequence"/>
</dbReference>
<protein>
    <submittedName>
        <fullName evidence="2">Transposase</fullName>
    </submittedName>
</protein>
<dbReference type="PANTHER" id="PTHR34322:SF2">
    <property type="entry name" value="TRANSPOSASE IS200-LIKE DOMAIN-CONTAINING PROTEIN"/>
    <property type="match status" value="1"/>
</dbReference>
<dbReference type="Gene3D" id="3.30.70.1290">
    <property type="entry name" value="Transposase IS200-like"/>
    <property type="match status" value="1"/>
</dbReference>
<dbReference type="Pfam" id="PF01797">
    <property type="entry name" value="Y1_Tnp"/>
    <property type="match status" value="1"/>
</dbReference>
<dbReference type="InterPro" id="IPR002686">
    <property type="entry name" value="Transposase_17"/>
</dbReference>
<dbReference type="GO" id="GO:0004803">
    <property type="term" value="F:transposase activity"/>
    <property type="evidence" value="ECO:0007669"/>
    <property type="project" value="InterPro"/>
</dbReference>
<dbReference type="GO" id="GO:0006313">
    <property type="term" value="P:DNA transposition"/>
    <property type="evidence" value="ECO:0007669"/>
    <property type="project" value="InterPro"/>
</dbReference>
<dbReference type="GO" id="GO:0003677">
    <property type="term" value="F:DNA binding"/>
    <property type="evidence" value="ECO:0007669"/>
    <property type="project" value="InterPro"/>
</dbReference>
<sequence length="197" mass="23394">MARKRRVWRQGELYHVMCRGNRRGEIFRDKDDYETYLRILSMTKERVPFKLLGYCLMTNHVHLQIQTMDQAIWTIMQQINMRITLHFNKKYNLVGHLFQGRYTAEIIDNDAYKLQTSRYIHLNPVKAGMVETPEAYVWSSYGAFQSEGTGLPVDPEGILGHFDGDRRKAYRKFVESPSRRRDLDKWIEKTMDRGVEP</sequence>
<comment type="caution">
    <text evidence="2">The sequence shown here is derived from an EMBL/GenBank/DDBJ whole genome shotgun (WGS) entry which is preliminary data.</text>
</comment>
<keyword evidence="3" id="KW-1185">Reference proteome</keyword>
<evidence type="ECO:0000313" key="3">
    <source>
        <dbReference type="Proteomes" id="UP000461585"/>
    </source>
</evidence>